<gene>
    <name evidence="2" type="ORF">OE88DRAFT_1649663</name>
</gene>
<reference evidence="2 3" key="1">
    <citation type="journal article" date="2019" name="Nat. Ecol. Evol.">
        <title>Megaphylogeny resolves global patterns of mushroom evolution.</title>
        <authorList>
            <person name="Varga T."/>
            <person name="Krizsan K."/>
            <person name="Foldi C."/>
            <person name="Dima B."/>
            <person name="Sanchez-Garcia M."/>
            <person name="Sanchez-Ramirez S."/>
            <person name="Szollosi G.J."/>
            <person name="Szarkandi J.G."/>
            <person name="Papp V."/>
            <person name="Albert L."/>
            <person name="Andreopoulos W."/>
            <person name="Angelini C."/>
            <person name="Antonin V."/>
            <person name="Barry K.W."/>
            <person name="Bougher N.L."/>
            <person name="Buchanan P."/>
            <person name="Buyck B."/>
            <person name="Bense V."/>
            <person name="Catcheside P."/>
            <person name="Chovatia M."/>
            <person name="Cooper J."/>
            <person name="Damon W."/>
            <person name="Desjardin D."/>
            <person name="Finy P."/>
            <person name="Geml J."/>
            <person name="Haridas S."/>
            <person name="Hughes K."/>
            <person name="Justo A."/>
            <person name="Karasinski D."/>
            <person name="Kautmanova I."/>
            <person name="Kiss B."/>
            <person name="Kocsube S."/>
            <person name="Kotiranta H."/>
            <person name="LaButti K.M."/>
            <person name="Lechner B.E."/>
            <person name="Liimatainen K."/>
            <person name="Lipzen A."/>
            <person name="Lukacs Z."/>
            <person name="Mihaltcheva S."/>
            <person name="Morgado L.N."/>
            <person name="Niskanen T."/>
            <person name="Noordeloos M.E."/>
            <person name="Ohm R.A."/>
            <person name="Ortiz-Santana B."/>
            <person name="Ovrebo C."/>
            <person name="Racz N."/>
            <person name="Riley R."/>
            <person name="Savchenko A."/>
            <person name="Shiryaev A."/>
            <person name="Soop K."/>
            <person name="Spirin V."/>
            <person name="Szebenyi C."/>
            <person name="Tomsovsky M."/>
            <person name="Tulloss R.E."/>
            <person name="Uehling J."/>
            <person name="Grigoriev I.V."/>
            <person name="Vagvolgyi C."/>
            <person name="Papp T."/>
            <person name="Martin F.M."/>
            <person name="Miettinen O."/>
            <person name="Hibbett D.S."/>
            <person name="Nagy L.G."/>
        </authorList>
    </citation>
    <scope>NUCLEOTIDE SEQUENCE [LARGE SCALE GENOMIC DNA]</scope>
    <source>
        <strain evidence="2 3">OMC1185</strain>
    </source>
</reference>
<dbReference type="AlphaFoldDB" id="A0A5C3NRR5"/>
<evidence type="ECO:0000256" key="1">
    <source>
        <dbReference type="SAM" id="Phobius"/>
    </source>
</evidence>
<evidence type="ECO:0000313" key="3">
    <source>
        <dbReference type="Proteomes" id="UP000305948"/>
    </source>
</evidence>
<dbReference type="EMBL" id="ML213503">
    <property type="protein sequence ID" value="TFK56391.1"/>
    <property type="molecule type" value="Genomic_DNA"/>
</dbReference>
<sequence length="240" mass="26684">MHALRLWYMFSHNQHVQWVIVALSVAYGIAEFAIVGLWLQDKGSQYANGRLWISPLIVHTVLYAMTILRAVFFKPASGDARAVMNRILKDGFLFFSASFASTAFATIGALQSNTLISTPARYTQFFLVMTSIAMSRLMLSIHSLSASLGTESEWLLSHLEMSRMHFRQGSRDGELIVDVDNVGNNDYELTNAEDLSYLGSTSTILECVPKTPTETITTREGGEYDISVVKREFGSDTSCA</sequence>
<keyword evidence="1" id="KW-1133">Transmembrane helix</keyword>
<dbReference type="Proteomes" id="UP000305948">
    <property type="component" value="Unassembled WGS sequence"/>
</dbReference>
<feature type="transmembrane region" description="Helical" evidence="1">
    <location>
        <begin position="51"/>
        <end position="72"/>
    </location>
</feature>
<protein>
    <submittedName>
        <fullName evidence="2">Uncharacterized protein</fullName>
    </submittedName>
</protein>
<keyword evidence="1" id="KW-0812">Transmembrane</keyword>
<feature type="transmembrane region" description="Helical" evidence="1">
    <location>
        <begin position="20"/>
        <end position="39"/>
    </location>
</feature>
<keyword evidence="3" id="KW-1185">Reference proteome</keyword>
<evidence type="ECO:0000313" key="2">
    <source>
        <dbReference type="EMBL" id="TFK56391.1"/>
    </source>
</evidence>
<dbReference type="OrthoDB" id="2679643at2759"/>
<feature type="transmembrane region" description="Helical" evidence="1">
    <location>
        <begin position="92"/>
        <end position="110"/>
    </location>
</feature>
<organism evidence="2 3">
    <name type="scientific">Heliocybe sulcata</name>
    <dbReference type="NCBI Taxonomy" id="5364"/>
    <lineage>
        <taxon>Eukaryota</taxon>
        <taxon>Fungi</taxon>
        <taxon>Dikarya</taxon>
        <taxon>Basidiomycota</taxon>
        <taxon>Agaricomycotina</taxon>
        <taxon>Agaricomycetes</taxon>
        <taxon>Gloeophyllales</taxon>
        <taxon>Gloeophyllaceae</taxon>
        <taxon>Heliocybe</taxon>
    </lineage>
</organism>
<proteinExistence type="predicted"/>
<name>A0A5C3NRR5_9AGAM</name>
<keyword evidence="1" id="KW-0472">Membrane</keyword>
<accession>A0A5C3NRR5</accession>